<sequence length="693" mass="72755">MRLQWERLVRLLLLMRQPEKPHECLPVCEDSVLVWGRDREEGGGFVCFLAITTDPASGGRPEKTSMSSQPRVRLSGSPTSATSSGGGGAAAVAATTTAAAVVATAGGAAGTNSRLQPMRATVPFQLKQHGSPTRSGGGSIPRGAAAAAVAANAPLQPPPPPPPLPSARAASPTRPTLGSGNNAGARGGNTNLSSSSPAVGTQTLLGAGGSATGTPSLSSSSGSARGSPTGGGGARSSPPRLPAPPLPGSTPSPCSSPVSPPVPEGSACAAVAGSGGKIRHRQRRHSPEQNRASPESKSPSSPVCKDKPRPPSSSPSSISRRTPSLDILAAPYLAGQWPRDNHGQVTPCMRDKATQTESAWAEEYLEKKKGSHKRSASWGSTDQLKEIAKLRQQLQRSKHSSRHHRDKERQSPFHGNHAAINQCQAPVPKSMLVPVIPIAKSSGSRFRNSIEGLNQEIEIIIKETGEKEEQLIPQDIPDGHRAPPPLVQRSSSTRSIDTQTPGGAEKGSNNSSRSQSISPSSFLAISNEGSEESPCSADDLLMDPRDKENGNNSPLPKYATSPKPNNSYMFKREPPEGCEKVKVFEESLPKPLHEIPAFYCPDKNKVNFIPKSGSAFCLVSILKPLLPTQDLTLKGATHNLTVTTGMTPTLLQPLSMASLSANTDQERLSRGTSKVISQMPVLQQSGHSEETEG</sequence>
<evidence type="ECO:0000256" key="2">
    <source>
        <dbReference type="SAM" id="MobiDB-lite"/>
    </source>
</evidence>
<dbReference type="AlphaFoldDB" id="A0AAW1CAT8"/>
<evidence type="ECO:0000256" key="1">
    <source>
        <dbReference type="ARBA" id="ARBA00022553"/>
    </source>
</evidence>
<protein>
    <recommendedName>
        <fullName evidence="5">Protein FAM117B</fullName>
    </recommendedName>
</protein>
<evidence type="ECO:0000313" key="4">
    <source>
        <dbReference type="Proteomes" id="UP001474421"/>
    </source>
</evidence>
<reference evidence="3 4" key="1">
    <citation type="journal article" date="2024" name="Proc. Natl. Acad. Sci. U.S.A.">
        <title>The genetic regulatory architecture and epigenomic basis for age-related changes in rattlesnake venom.</title>
        <authorList>
            <person name="Hogan M.P."/>
            <person name="Holding M.L."/>
            <person name="Nystrom G.S."/>
            <person name="Colston T.J."/>
            <person name="Bartlett D.A."/>
            <person name="Mason A.J."/>
            <person name="Ellsworth S.A."/>
            <person name="Rautsaw R.M."/>
            <person name="Lawrence K.C."/>
            <person name="Strickland J.L."/>
            <person name="He B."/>
            <person name="Fraser P."/>
            <person name="Margres M.J."/>
            <person name="Gilbert D.M."/>
            <person name="Gibbs H.L."/>
            <person name="Parkinson C.L."/>
            <person name="Rokyta D.R."/>
        </authorList>
    </citation>
    <scope>NUCLEOTIDE SEQUENCE [LARGE SCALE GENOMIC DNA]</scope>
    <source>
        <strain evidence="3">DRR0105</strain>
    </source>
</reference>
<feature type="compositionally biased region" description="Basic residues" evidence="2">
    <location>
        <begin position="396"/>
        <end position="406"/>
    </location>
</feature>
<feature type="region of interest" description="Disordered" evidence="2">
    <location>
        <begin position="474"/>
        <end position="567"/>
    </location>
</feature>
<dbReference type="PANTHER" id="PTHR14972:SF6">
    <property type="entry name" value="PROTEIN FAM117B"/>
    <property type="match status" value="1"/>
</dbReference>
<feature type="compositionally biased region" description="Low complexity" evidence="2">
    <location>
        <begin position="141"/>
        <end position="154"/>
    </location>
</feature>
<comment type="caution">
    <text evidence="3">The sequence shown here is derived from an EMBL/GenBank/DDBJ whole genome shotgun (WGS) entry which is preliminary data.</text>
</comment>
<organism evidence="3 4">
    <name type="scientific">Crotalus adamanteus</name>
    <name type="common">Eastern diamondback rattlesnake</name>
    <dbReference type="NCBI Taxonomy" id="8729"/>
    <lineage>
        <taxon>Eukaryota</taxon>
        <taxon>Metazoa</taxon>
        <taxon>Chordata</taxon>
        <taxon>Craniata</taxon>
        <taxon>Vertebrata</taxon>
        <taxon>Euteleostomi</taxon>
        <taxon>Lepidosauria</taxon>
        <taxon>Squamata</taxon>
        <taxon>Bifurcata</taxon>
        <taxon>Unidentata</taxon>
        <taxon>Episquamata</taxon>
        <taxon>Toxicofera</taxon>
        <taxon>Serpentes</taxon>
        <taxon>Colubroidea</taxon>
        <taxon>Viperidae</taxon>
        <taxon>Crotalinae</taxon>
        <taxon>Crotalus</taxon>
    </lineage>
</organism>
<feature type="compositionally biased region" description="Low complexity" evidence="2">
    <location>
        <begin position="314"/>
        <end position="324"/>
    </location>
</feature>
<evidence type="ECO:0008006" key="5">
    <source>
        <dbReference type="Google" id="ProtNLM"/>
    </source>
</evidence>
<evidence type="ECO:0000313" key="3">
    <source>
        <dbReference type="EMBL" id="KAK9410877.1"/>
    </source>
</evidence>
<feature type="region of interest" description="Disordered" evidence="2">
    <location>
        <begin position="664"/>
        <end position="693"/>
    </location>
</feature>
<keyword evidence="4" id="KW-1185">Reference proteome</keyword>
<gene>
    <name evidence="3" type="ORF">NXF25_002052</name>
</gene>
<feature type="compositionally biased region" description="Low complexity" evidence="2">
    <location>
        <begin position="508"/>
        <end position="521"/>
    </location>
</feature>
<name>A0AAW1CAT8_CROAD</name>
<feature type="compositionally biased region" description="Polar residues" evidence="2">
    <location>
        <begin position="488"/>
        <end position="501"/>
    </location>
</feature>
<feature type="region of interest" description="Disordered" evidence="2">
    <location>
        <begin position="126"/>
        <end position="416"/>
    </location>
</feature>
<feature type="compositionally biased region" description="Low complexity" evidence="2">
    <location>
        <begin position="166"/>
        <end position="191"/>
    </location>
</feature>
<dbReference type="InterPro" id="IPR026642">
    <property type="entry name" value="Glcci1/FAM117"/>
</dbReference>
<dbReference type="Pfam" id="PF15388">
    <property type="entry name" value="FAM117"/>
    <property type="match status" value="1"/>
</dbReference>
<feature type="compositionally biased region" description="Polar residues" evidence="2">
    <location>
        <begin position="192"/>
        <end position="202"/>
    </location>
</feature>
<feature type="compositionally biased region" description="Pro residues" evidence="2">
    <location>
        <begin position="239"/>
        <end position="250"/>
    </location>
</feature>
<dbReference type="Proteomes" id="UP001474421">
    <property type="component" value="Unassembled WGS sequence"/>
</dbReference>
<feature type="region of interest" description="Disordered" evidence="2">
    <location>
        <begin position="56"/>
        <end position="88"/>
    </location>
</feature>
<dbReference type="EMBL" id="JAOTOJ010000001">
    <property type="protein sequence ID" value="KAK9410877.1"/>
    <property type="molecule type" value="Genomic_DNA"/>
</dbReference>
<feature type="compositionally biased region" description="Polar residues" evidence="2">
    <location>
        <begin position="670"/>
        <end position="686"/>
    </location>
</feature>
<keyword evidence="1" id="KW-0597">Phosphoprotein</keyword>
<accession>A0AAW1CAT8</accession>
<feature type="compositionally biased region" description="Polar residues" evidence="2">
    <location>
        <begin position="289"/>
        <end position="301"/>
    </location>
</feature>
<feature type="compositionally biased region" description="Low complexity" evidence="2">
    <location>
        <begin position="212"/>
        <end position="227"/>
    </location>
</feature>
<feature type="compositionally biased region" description="Pro residues" evidence="2">
    <location>
        <begin position="155"/>
        <end position="165"/>
    </location>
</feature>
<proteinExistence type="predicted"/>
<dbReference type="PANTHER" id="PTHR14972">
    <property type="entry name" value="AGAP011572-PA"/>
    <property type="match status" value="1"/>
</dbReference>